<organism evidence="9 10">
    <name type="scientific">Mycobacterium pinniadriaticum</name>
    <dbReference type="NCBI Taxonomy" id="2994102"/>
    <lineage>
        <taxon>Bacteria</taxon>
        <taxon>Bacillati</taxon>
        <taxon>Actinomycetota</taxon>
        <taxon>Actinomycetes</taxon>
        <taxon>Mycobacteriales</taxon>
        <taxon>Mycobacteriaceae</taxon>
        <taxon>Mycobacterium</taxon>
    </lineage>
</organism>
<evidence type="ECO:0000256" key="3">
    <source>
        <dbReference type="ARBA" id="ARBA00023002"/>
    </source>
</evidence>
<evidence type="ECO:0000259" key="6">
    <source>
        <dbReference type="Pfam" id="PF02771"/>
    </source>
</evidence>
<dbReference type="SUPFAM" id="SSF53474">
    <property type="entry name" value="alpha/beta-Hydrolases"/>
    <property type="match status" value="1"/>
</dbReference>
<evidence type="ECO:0000259" key="7">
    <source>
        <dbReference type="Pfam" id="PF07859"/>
    </source>
</evidence>
<reference evidence="9 10" key="1">
    <citation type="submission" date="2022-11" db="EMBL/GenBank/DDBJ databases">
        <title>Mycobacterium sp. nov.</title>
        <authorList>
            <person name="Papic B."/>
            <person name="Spicic S."/>
            <person name="Duvnjak S."/>
        </authorList>
    </citation>
    <scope>NUCLEOTIDE SEQUENCE [LARGE SCALE GENOMIC DNA]</scope>
    <source>
        <strain evidence="9 10">CVI_P4</strain>
    </source>
</reference>
<dbReference type="Gene3D" id="3.40.50.1820">
    <property type="entry name" value="alpha/beta hydrolase"/>
    <property type="match status" value="1"/>
</dbReference>
<dbReference type="InterPro" id="IPR050300">
    <property type="entry name" value="GDXG_lipolytic_enzyme"/>
</dbReference>
<comment type="similarity">
    <text evidence="1">Belongs to the 'GDXG' lipolytic enzyme family.</text>
</comment>
<dbReference type="PROSITE" id="PS01174">
    <property type="entry name" value="LIPASE_GDXG_SER"/>
    <property type="match status" value="1"/>
</dbReference>
<dbReference type="InterPro" id="IPR009100">
    <property type="entry name" value="AcylCoA_DH/oxidase_NM_dom_sf"/>
</dbReference>
<evidence type="ECO:0000256" key="1">
    <source>
        <dbReference type="ARBA" id="ARBA00010515"/>
    </source>
</evidence>
<comment type="caution">
    <text evidence="9">The sequence shown here is derived from an EMBL/GenBank/DDBJ whole genome shotgun (WGS) entry which is preliminary data.</text>
</comment>
<sequence length="695" mass="74277">MASPQLERVIAMMRKADPLASGDLMTIRKITERAPAYPKPDDITWDAVNAGGVPAEWVVPDVCEPGRIIVYFHGGGYATGTIGANRGLCSHIARAARARVLSVDYRLAPEHRFPAAVDDALAAYRFVVSEGHAPDNVALAGDSSGAGLVLGTLVALRDRGEALPGAAICICPWTDLTLSGATVEANRDKDPMVRASVLALMANAYLGDADPQSPTASPLFADLTGLPPLLVQVGTAELLLDDSKRFAERAQAAGVDVTLEIWDDMIHVWHSFADMLPEGKEAVARIGSYADEHLTSPPTAPNVSSSPTTTPHTRNSMNDLLSTARSLRPLVEAEADSVDRELTMTKPLIEAFAKSGLNHLQVPKELGGLEADVDTMLDVLEELAYQDGSIGWSFMANGNATAVSAMLDPVAARQMLQGGPGILFAGQLASRGKARRVDGGFQVQGRFQFGSGSAHASWIGGGALIYDADGNRELNDAGTPAVLAFYVPRDSVELTGNWDVMGLRGTGSFDYTIPEQFVEEGRTFWLFDGEPRCGGGVYRLGAVAFAGIGHAGWALGVARRALDEIQAIAMAGRARIGGTAMRDQQVFQRAFSENTLALQSARLLVHDRIGDIVDRLDAGDPMTKAMRDELVSAVTYQTQVCMDIVEFAFMSSGSPGFRNPSILQRCFRDMCVGAQHIYVDPRTFDEMGKGLLGVD</sequence>
<dbReference type="InterPro" id="IPR036250">
    <property type="entry name" value="AcylCo_DH-like_C"/>
</dbReference>
<dbReference type="Pfam" id="PF08028">
    <property type="entry name" value="Acyl-CoA_dh_2"/>
    <property type="match status" value="1"/>
</dbReference>
<dbReference type="SUPFAM" id="SSF47203">
    <property type="entry name" value="Acyl-CoA dehydrogenase C-terminal domain-like"/>
    <property type="match status" value="1"/>
</dbReference>
<dbReference type="InterPro" id="IPR013786">
    <property type="entry name" value="AcylCoA_DH/ox_N"/>
</dbReference>
<keyword evidence="3" id="KW-0560">Oxidoreductase</keyword>
<dbReference type="Gene3D" id="1.10.540.10">
    <property type="entry name" value="Acyl-CoA dehydrogenase/oxidase, N-terminal domain"/>
    <property type="match status" value="1"/>
</dbReference>
<dbReference type="PANTHER" id="PTHR48081">
    <property type="entry name" value="AB HYDROLASE SUPERFAMILY PROTEIN C4A8.06C"/>
    <property type="match status" value="1"/>
</dbReference>
<dbReference type="InterPro" id="IPR013094">
    <property type="entry name" value="AB_hydrolase_3"/>
</dbReference>
<feature type="domain" description="Alpha/beta hydrolase fold-3" evidence="7">
    <location>
        <begin position="69"/>
        <end position="270"/>
    </location>
</feature>
<evidence type="ECO:0000256" key="5">
    <source>
        <dbReference type="SAM" id="MobiDB-lite"/>
    </source>
</evidence>
<dbReference type="PANTHER" id="PTHR48081:SF30">
    <property type="entry name" value="ACETYL-HYDROLASE LIPR-RELATED"/>
    <property type="match status" value="1"/>
</dbReference>
<keyword evidence="10" id="KW-1185">Reference proteome</keyword>
<feature type="domain" description="Acyl-CoA dehydrogenase C-terminal" evidence="8">
    <location>
        <begin position="548"/>
        <end position="680"/>
    </location>
</feature>
<feature type="region of interest" description="Disordered" evidence="5">
    <location>
        <begin position="293"/>
        <end position="315"/>
    </location>
</feature>
<evidence type="ECO:0000313" key="10">
    <source>
        <dbReference type="Proteomes" id="UP001300745"/>
    </source>
</evidence>
<accession>A0ABT3SGH3</accession>
<evidence type="ECO:0000256" key="4">
    <source>
        <dbReference type="PROSITE-ProRule" id="PRU10038"/>
    </source>
</evidence>
<evidence type="ECO:0000256" key="2">
    <source>
        <dbReference type="ARBA" id="ARBA00022801"/>
    </source>
</evidence>
<dbReference type="GO" id="GO:0016787">
    <property type="term" value="F:hydrolase activity"/>
    <property type="evidence" value="ECO:0007669"/>
    <property type="project" value="UniProtKB-KW"/>
</dbReference>
<dbReference type="Proteomes" id="UP001300745">
    <property type="component" value="Unassembled WGS sequence"/>
</dbReference>
<dbReference type="InterPro" id="IPR037069">
    <property type="entry name" value="AcylCoA_DH/ox_N_sf"/>
</dbReference>
<evidence type="ECO:0000259" key="8">
    <source>
        <dbReference type="Pfam" id="PF08028"/>
    </source>
</evidence>
<dbReference type="InterPro" id="IPR033140">
    <property type="entry name" value="Lipase_GDXG_put_SER_AS"/>
</dbReference>
<keyword evidence="2 9" id="KW-0378">Hydrolase</keyword>
<name>A0ABT3SGH3_9MYCO</name>
<dbReference type="SUPFAM" id="SSF56645">
    <property type="entry name" value="Acyl-CoA dehydrogenase NM domain-like"/>
    <property type="match status" value="1"/>
</dbReference>
<protein>
    <submittedName>
        <fullName evidence="9">Alpha/beta hydrolase fold domain-containing protein</fullName>
    </submittedName>
</protein>
<dbReference type="InterPro" id="IPR046373">
    <property type="entry name" value="Acyl-CoA_Oxase/DH_mid-dom_sf"/>
</dbReference>
<dbReference type="Pfam" id="PF07859">
    <property type="entry name" value="Abhydrolase_3"/>
    <property type="match status" value="1"/>
</dbReference>
<feature type="active site" evidence="4">
    <location>
        <position position="143"/>
    </location>
</feature>
<dbReference type="Gene3D" id="2.40.110.10">
    <property type="entry name" value="Butyryl-CoA Dehydrogenase, subunit A, domain 2"/>
    <property type="match status" value="1"/>
</dbReference>
<feature type="compositionally biased region" description="Polar residues" evidence="5">
    <location>
        <begin position="301"/>
        <end position="315"/>
    </location>
</feature>
<dbReference type="InterPro" id="IPR013107">
    <property type="entry name" value="Acyl-CoA_DH_C"/>
</dbReference>
<dbReference type="InterPro" id="IPR029058">
    <property type="entry name" value="AB_hydrolase_fold"/>
</dbReference>
<evidence type="ECO:0000313" key="9">
    <source>
        <dbReference type="EMBL" id="MCX2938598.1"/>
    </source>
</evidence>
<feature type="domain" description="Acyl-CoA dehydrogenase/oxidase N-terminal" evidence="6">
    <location>
        <begin position="331"/>
        <end position="401"/>
    </location>
</feature>
<dbReference type="EMBL" id="JAPJDO010000015">
    <property type="protein sequence ID" value="MCX2938598.1"/>
    <property type="molecule type" value="Genomic_DNA"/>
</dbReference>
<proteinExistence type="inferred from homology"/>
<dbReference type="RefSeq" id="WP_265998341.1">
    <property type="nucleotide sequence ID" value="NZ_JAPJDN010000015.1"/>
</dbReference>
<gene>
    <name evidence="9" type="ORF">ORI27_18020</name>
</gene>
<dbReference type="Pfam" id="PF02771">
    <property type="entry name" value="Acyl-CoA_dh_N"/>
    <property type="match status" value="1"/>
</dbReference>
<dbReference type="Gene3D" id="1.20.140.10">
    <property type="entry name" value="Butyryl-CoA Dehydrogenase, subunit A, domain 3"/>
    <property type="match status" value="1"/>
</dbReference>